<reference evidence="2" key="1">
    <citation type="journal article" date="2013" name="Int. J. Syst. Evol. Microbiol.">
        <title>Polycladomyces abyssicola gen. nov., sp. nov., a thermophilic filamentous bacterium isolated from hemipelagic sediment.</title>
        <authorList>
            <person name="Tsubouchi T."/>
            <person name="Shimane Y."/>
            <person name="Mori K."/>
            <person name="Usui K."/>
            <person name="Hiraki T."/>
            <person name="Tame A."/>
            <person name="Uematsu K."/>
            <person name="Maruyama T."/>
            <person name="Hatada Y."/>
        </authorList>
    </citation>
    <scope>NUCLEOTIDE SEQUENCE</scope>
    <source>
        <strain evidence="2">JIR-001</strain>
    </source>
</reference>
<reference evidence="2" key="2">
    <citation type="journal article" date="2021" name="Microbiol. Resour. Announc.">
        <title>Complete Genome Sequence of Polycladomyces abyssicola JIR-001T, Isolated from Hemipelagic Sediment in Deep Seawater.</title>
        <authorList>
            <person name="Tsubouchi T."/>
            <person name="Kaneko Y."/>
        </authorList>
    </citation>
    <scope>NUCLEOTIDE SEQUENCE</scope>
    <source>
        <strain evidence="2">JIR-001</strain>
    </source>
</reference>
<keyword evidence="1" id="KW-0732">Signal</keyword>
<gene>
    <name evidence="2" type="ORF">JIR001_07160</name>
</gene>
<proteinExistence type="predicted"/>
<dbReference type="SUPFAM" id="SSF140423">
    <property type="entry name" value="MW0975(SA0943)-like"/>
    <property type="match status" value="1"/>
</dbReference>
<dbReference type="Proteomes" id="UP000677436">
    <property type="component" value="Chromosome"/>
</dbReference>
<dbReference type="EMBL" id="AP024601">
    <property type="protein sequence ID" value="BCU80933.1"/>
    <property type="molecule type" value="Genomic_DNA"/>
</dbReference>
<dbReference type="InterPro" id="IPR019454">
    <property type="entry name" value="Lipoprot_YkyA-like"/>
</dbReference>
<feature type="signal peptide" evidence="1">
    <location>
        <begin position="1"/>
        <end position="21"/>
    </location>
</feature>
<name>A0A8D5UET6_9BACL</name>
<evidence type="ECO:0008006" key="4">
    <source>
        <dbReference type="Google" id="ProtNLM"/>
    </source>
</evidence>
<dbReference type="Pfam" id="PF10368">
    <property type="entry name" value="YkyA"/>
    <property type="match status" value="1"/>
</dbReference>
<dbReference type="InterPro" id="IPR036785">
    <property type="entry name" value="YkyA-like_sf"/>
</dbReference>
<keyword evidence="3" id="KW-1185">Reference proteome</keyword>
<feature type="chain" id="PRO_5039655818" description="Lipoprotein" evidence="1">
    <location>
        <begin position="22"/>
        <end position="211"/>
    </location>
</feature>
<evidence type="ECO:0000256" key="1">
    <source>
        <dbReference type="SAM" id="SignalP"/>
    </source>
</evidence>
<organism evidence="2 3">
    <name type="scientific">Polycladomyces abyssicola</name>
    <dbReference type="NCBI Taxonomy" id="1125966"/>
    <lineage>
        <taxon>Bacteria</taxon>
        <taxon>Bacillati</taxon>
        <taxon>Bacillota</taxon>
        <taxon>Bacilli</taxon>
        <taxon>Bacillales</taxon>
        <taxon>Thermoactinomycetaceae</taxon>
        <taxon>Polycladomyces</taxon>
    </lineage>
</organism>
<evidence type="ECO:0000313" key="3">
    <source>
        <dbReference type="Proteomes" id="UP000677436"/>
    </source>
</evidence>
<accession>A0A8D5UET6</accession>
<dbReference type="Gene3D" id="1.20.120.570">
    <property type="entry name" value="YkyA-like"/>
    <property type="match status" value="1"/>
</dbReference>
<protein>
    <recommendedName>
        <fullName evidence="4">Lipoprotein</fullName>
    </recommendedName>
</protein>
<sequence>MRKWWIAWCATLMLTGCSTFADYYAASRLVNEMNPLVQQDAAYLSLMKQFQHLQQQQNQLEDALTGTNKPNVKKAIAVLNLIDRQSHLMQQAAKINQRAWEKLPEIKRLAADIDRKEPRAWARKVTTLWDTRLKLRIQAVNLIQRLLQQEKAYFAQLQQGKRPVQGPDSTLSDRYEQLTQQLNDQTMAFNQAWTTFNYLTTAKPVASRKSQ</sequence>
<dbReference type="PROSITE" id="PS51257">
    <property type="entry name" value="PROKAR_LIPOPROTEIN"/>
    <property type="match status" value="1"/>
</dbReference>
<dbReference type="AlphaFoldDB" id="A0A8D5UET6"/>
<dbReference type="KEGG" id="pabs:JIR001_07160"/>
<dbReference type="RefSeq" id="WP_212774236.1">
    <property type="nucleotide sequence ID" value="NZ_AP024601.1"/>
</dbReference>
<evidence type="ECO:0000313" key="2">
    <source>
        <dbReference type="EMBL" id="BCU80933.1"/>
    </source>
</evidence>